<dbReference type="CDD" id="cd00093">
    <property type="entry name" value="HTH_XRE"/>
    <property type="match status" value="1"/>
</dbReference>
<dbReference type="AlphaFoldDB" id="A0A8J3DYY8"/>
<dbReference type="Gene3D" id="1.10.260.40">
    <property type="entry name" value="lambda repressor-like DNA-binding domains"/>
    <property type="match status" value="1"/>
</dbReference>
<comment type="caution">
    <text evidence="4">The sequence shown here is derived from an EMBL/GenBank/DDBJ whole genome shotgun (WGS) entry which is preliminary data.</text>
</comment>
<keyword evidence="1" id="KW-0238">DNA-binding</keyword>
<dbReference type="InterPro" id="IPR050807">
    <property type="entry name" value="TransReg_Diox_bact_type"/>
</dbReference>
<dbReference type="EMBL" id="BMZQ01000003">
    <property type="protein sequence ID" value="GHD20864.1"/>
    <property type="molecule type" value="Genomic_DNA"/>
</dbReference>
<dbReference type="PANTHER" id="PTHR46797">
    <property type="entry name" value="HTH-TYPE TRANSCRIPTIONAL REGULATOR"/>
    <property type="match status" value="1"/>
</dbReference>
<dbReference type="GO" id="GO:0003677">
    <property type="term" value="F:DNA binding"/>
    <property type="evidence" value="ECO:0007669"/>
    <property type="project" value="UniProtKB-KW"/>
</dbReference>
<evidence type="ECO:0000313" key="5">
    <source>
        <dbReference type="Proteomes" id="UP000630142"/>
    </source>
</evidence>
<reference evidence="4" key="1">
    <citation type="journal article" date="2014" name="Int. J. Syst. Evol. Microbiol.">
        <title>Complete genome sequence of Corynebacterium casei LMG S-19264T (=DSM 44701T), isolated from a smear-ripened cheese.</title>
        <authorList>
            <consortium name="US DOE Joint Genome Institute (JGI-PGF)"/>
            <person name="Walter F."/>
            <person name="Albersmeier A."/>
            <person name="Kalinowski J."/>
            <person name="Ruckert C."/>
        </authorList>
    </citation>
    <scope>NUCLEOTIDE SEQUENCE</scope>
    <source>
        <strain evidence="4">KCTC 42249</strain>
    </source>
</reference>
<keyword evidence="5" id="KW-1185">Reference proteome</keyword>
<reference evidence="4" key="2">
    <citation type="submission" date="2020-09" db="EMBL/GenBank/DDBJ databases">
        <authorList>
            <person name="Sun Q."/>
            <person name="Kim S."/>
        </authorList>
    </citation>
    <scope>NUCLEOTIDE SEQUENCE</scope>
    <source>
        <strain evidence="4">KCTC 42249</strain>
    </source>
</reference>
<evidence type="ECO:0000259" key="3">
    <source>
        <dbReference type="PROSITE" id="PS50943"/>
    </source>
</evidence>
<dbReference type="InterPro" id="IPR011051">
    <property type="entry name" value="RmlC_Cupin_sf"/>
</dbReference>
<feature type="compositionally biased region" description="Polar residues" evidence="2">
    <location>
        <begin position="1"/>
        <end position="10"/>
    </location>
</feature>
<dbReference type="InterPro" id="IPR014710">
    <property type="entry name" value="RmlC-like_jellyroll"/>
</dbReference>
<evidence type="ECO:0000313" key="4">
    <source>
        <dbReference type="EMBL" id="GHD20864.1"/>
    </source>
</evidence>
<dbReference type="PROSITE" id="PS50943">
    <property type="entry name" value="HTH_CROC1"/>
    <property type="match status" value="1"/>
</dbReference>
<accession>A0A8J3DYY8</accession>
<dbReference type="Gene3D" id="2.60.120.10">
    <property type="entry name" value="Jelly Rolls"/>
    <property type="match status" value="1"/>
</dbReference>
<dbReference type="Proteomes" id="UP000630142">
    <property type="component" value="Unassembled WGS sequence"/>
</dbReference>
<dbReference type="SMART" id="SM00530">
    <property type="entry name" value="HTH_XRE"/>
    <property type="match status" value="1"/>
</dbReference>
<feature type="region of interest" description="Disordered" evidence="2">
    <location>
        <begin position="1"/>
        <end position="31"/>
    </location>
</feature>
<dbReference type="Pfam" id="PF01381">
    <property type="entry name" value="HTH_3"/>
    <property type="match status" value="1"/>
</dbReference>
<name>A0A8J3DYY8_9HYPH</name>
<dbReference type="InterPro" id="IPR010982">
    <property type="entry name" value="Lambda_DNA-bd_dom_sf"/>
</dbReference>
<dbReference type="InterPro" id="IPR001387">
    <property type="entry name" value="Cro/C1-type_HTH"/>
</dbReference>
<dbReference type="PANTHER" id="PTHR46797:SF1">
    <property type="entry name" value="METHYLPHOSPHONATE SYNTHASE"/>
    <property type="match status" value="1"/>
</dbReference>
<gene>
    <name evidence="4" type="ORF">GCM10016234_33850</name>
</gene>
<evidence type="ECO:0000256" key="1">
    <source>
        <dbReference type="ARBA" id="ARBA00023125"/>
    </source>
</evidence>
<sequence>MSEQQLQQTARDGRLKPSSVQAGVETADPSPEAQTELALLLGRNLRRLRTQRGHSLERLAKLSGVSRAMLGQIETGKSAPTISLLWRVSTALNIPFATLLESHRLPGVTVLRRKDAKLLTSRDGGFISRALFPFDGKRKVEFYELRIAANHFQASHAHQAGTVENLVVAEGSLDIKVGQANPQTLNAGDALLFEADVAHSYHNTGDSEAVAYLVMTYLETVG</sequence>
<dbReference type="Pfam" id="PF07883">
    <property type="entry name" value="Cupin_2"/>
    <property type="match status" value="1"/>
</dbReference>
<dbReference type="CDD" id="cd02209">
    <property type="entry name" value="cupin_XRE_C"/>
    <property type="match status" value="1"/>
</dbReference>
<organism evidence="4 5">
    <name type="scientific">Tianweitania populi</name>
    <dbReference type="NCBI Taxonomy" id="1607949"/>
    <lineage>
        <taxon>Bacteria</taxon>
        <taxon>Pseudomonadati</taxon>
        <taxon>Pseudomonadota</taxon>
        <taxon>Alphaproteobacteria</taxon>
        <taxon>Hyphomicrobiales</taxon>
        <taxon>Phyllobacteriaceae</taxon>
        <taxon>Tianweitania</taxon>
    </lineage>
</organism>
<proteinExistence type="predicted"/>
<protein>
    <recommendedName>
        <fullName evidence="3">HTH cro/C1-type domain-containing protein</fullName>
    </recommendedName>
</protein>
<dbReference type="InterPro" id="IPR013096">
    <property type="entry name" value="Cupin_2"/>
</dbReference>
<dbReference type="GO" id="GO:0005829">
    <property type="term" value="C:cytosol"/>
    <property type="evidence" value="ECO:0007669"/>
    <property type="project" value="TreeGrafter"/>
</dbReference>
<evidence type="ECO:0000256" key="2">
    <source>
        <dbReference type="SAM" id="MobiDB-lite"/>
    </source>
</evidence>
<dbReference type="SUPFAM" id="SSF51182">
    <property type="entry name" value="RmlC-like cupins"/>
    <property type="match status" value="1"/>
</dbReference>
<feature type="domain" description="HTH cro/C1-type" evidence="3">
    <location>
        <begin position="45"/>
        <end position="99"/>
    </location>
</feature>
<dbReference type="GO" id="GO:0003700">
    <property type="term" value="F:DNA-binding transcription factor activity"/>
    <property type="evidence" value="ECO:0007669"/>
    <property type="project" value="TreeGrafter"/>
</dbReference>
<dbReference type="SUPFAM" id="SSF47413">
    <property type="entry name" value="lambda repressor-like DNA-binding domains"/>
    <property type="match status" value="1"/>
</dbReference>